<dbReference type="PANTHER" id="PTHR47260">
    <property type="entry name" value="UPF0644 PROTEIN PB2B4.06"/>
    <property type="match status" value="1"/>
</dbReference>
<evidence type="ECO:0000313" key="3">
    <source>
        <dbReference type="Proteomes" id="UP000054248"/>
    </source>
</evidence>
<dbReference type="HOGENOM" id="CLU_052827_0_0_1"/>
<proteinExistence type="predicted"/>
<gene>
    <name evidence="2" type="ORF">M407DRAFT_190445</name>
</gene>
<organism evidence="2 3">
    <name type="scientific">Tulasnella calospora MUT 4182</name>
    <dbReference type="NCBI Taxonomy" id="1051891"/>
    <lineage>
        <taxon>Eukaryota</taxon>
        <taxon>Fungi</taxon>
        <taxon>Dikarya</taxon>
        <taxon>Basidiomycota</taxon>
        <taxon>Agaricomycotina</taxon>
        <taxon>Agaricomycetes</taxon>
        <taxon>Cantharellales</taxon>
        <taxon>Tulasnellaceae</taxon>
        <taxon>Tulasnella</taxon>
    </lineage>
</organism>
<evidence type="ECO:0000259" key="1">
    <source>
        <dbReference type="Pfam" id="PF03061"/>
    </source>
</evidence>
<reference evidence="2 3" key="1">
    <citation type="submission" date="2014-04" db="EMBL/GenBank/DDBJ databases">
        <authorList>
            <consortium name="DOE Joint Genome Institute"/>
            <person name="Kuo A."/>
            <person name="Girlanda M."/>
            <person name="Perotto S."/>
            <person name="Kohler A."/>
            <person name="Nagy L.G."/>
            <person name="Floudas D."/>
            <person name="Copeland A."/>
            <person name="Barry K.W."/>
            <person name="Cichocki N."/>
            <person name="Veneault-Fourrey C."/>
            <person name="LaButti K."/>
            <person name="Lindquist E.A."/>
            <person name="Lipzen A."/>
            <person name="Lundell T."/>
            <person name="Morin E."/>
            <person name="Murat C."/>
            <person name="Sun H."/>
            <person name="Tunlid A."/>
            <person name="Henrissat B."/>
            <person name="Grigoriev I.V."/>
            <person name="Hibbett D.S."/>
            <person name="Martin F."/>
            <person name="Nordberg H.P."/>
            <person name="Cantor M.N."/>
            <person name="Hua S.X."/>
        </authorList>
    </citation>
    <scope>NUCLEOTIDE SEQUENCE [LARGE SCALE GENOMIC DNA]</scope>
    <source>
        <strain evidence="2 3">MUT 4182</strain>
    </source>
</reference>
<dbReference type="AlphaFoldDB" id="A0A0C3Q1Y6"/>
<dbReference type="Proteomes" id="UP000054248">
    <property type="component" value="Unassembled WGS sequence"/>
</dbReference>
<dbReference type="EMBL" id="KN823601">
    <property type="protein sequence ID" value="KIO16309.1"/>
    <property type="molecule type" value="Genomic_DNA"/>
</dbReference>
<dbReference type="InterPro" id="IPR052061">
    <property type="entry name" value="PTE-AB_protein"/>
</dbReference>
<dbReference type="Pfam" id="PF03061">
    <property type="entry name" value="4HBT"/>
    <property type="match status" value="1"/>
</dbReference>
<keyword evidence="3" id="KW-1185">Reference proteome</keyword>
<dbReference type="CDD" id="cd03443">
    <property type="entry name" value="PaaI_thioesterase"/>
    <property type="match status" value="1"/>
</dbReference>
<protein>
    <recommendedName>
        <fullName evidence="1">Thioesterase domain-containing protein</fullName>
    </recommendedName>
</protein>
<dbReference type="Gene3D" id="3.10.129.10">
    <property type="entry name" value="Hotdog Thioesterase"/>
    <property type="match status" value="1"/>
</dbReference>
<dbReference type="InterPro" id="IPR006683">
    <property type="entry name" value="Thioestr_dom"/>
</dbReference>
<dbReference type="InterPro" id="IPR029069">
    <property type="entry name" value="HotDog_dom_sf"/>
</dbReference>
<dbReference type="OrthoDB" id="506431at2759"/>
<reference evidence="3" key="2">
    <citation type="submission" date="2015-01" db="EMBL/GenBank/DDBJ databases">
        <title>Evolutionary Origins and Diversification of the Mycorrhizal Mutualists.</title>
        <authorList>
            <consortium name="DOE Joint Genome Institute"/>
            <consortium name="Mycorrhizal Genomics Consortium"/>
            <person name="Kohler A."/>
            <person name="Kuo A."/>
            <person name="Nagy L.G."/>
            <person name="Floudas D."/>
            <person name="Copeland A."/>
            <person name="Barry K.W."/>
            <person name="Cichocki N."/>
            <person name="Veneault-Fourrey C."/>
            <person name="LaButti K."/>
            <person name="Lindquist E.A."/>
            <person name="Lipzen A."/>
            <person name="Lundell T."/>
            <person name="Morin E."/>
            <person name="Murat C."/>
            <person name="Riley R."/>
            <person name="Ohm R."/>
            <person name="Sun H."/>
            <person name="Tunlid A."/>
            <person name="Henrissat B."/>
            <person name="Grigoriev I.V."/>
            <person name="Hibbett D.S."/>
            <person name="Martin F."/>
        </authorList>
    </citation>
    <scope>NUCLEOTIDE SEQUENCE [LARGE SCALE GENOMIC DNA]</scope>
    <source>
        <strain evidence="3">MUT 4182</strain>
    </source>
</reference>
<dbReference type="SUPFAM" id="SSF54637">
    <property type="entry name" value="Thioesterase/thiol ester dehydrase-isomerase"/>
    <property type="match status" value="1"/>
</dbReference>
<dbReference type="STRING" id="1051891.A0A0C3Q1Y6"/>
<name>A0A0C3Q1Y6_9AGAM</name>
<evidence type="ECO:0000313" key="2">
    <source>
        <dbReference type="EMBL" id="KIO16309.1"/>
    </source>
</evidence>
<feature type="domain" description="Thioesterase" evidence="1">
    <location>
        <begin position="165"/>
        <end position="239"/>
    </location>
</feature>
<accession>A0A0C3Q1Y6</accession>
<dbReference type="PANTHER" id="PTHR47260:SF1">
    <property type="entry name" value="UPF0644 PROTEIN PB2B4.06"/>
    <property type="match status" value="1"/>
</dbReference>
<sequence length="284" mass="30754">MLFFHLARSRSVVLPKLPSIRTYASAAPVARWAAGRLAVGGAVLGTASYALGSVYPPTVVELAFPRPAPPSPSSDSLEGQDQVQQIEHALNHLPLVEGYRSNTKEYYETRPYASYPEEKRIHSLTAGTLSGPGKFAVRPLVFAKWDESESVVFIHVGRSLCGHDGIVHGGLLATILDETLARTAFMNLPSKIGVTANLNINYKLPTKADQFIVIRTRIAEVKGRKATVTGQIEDLNGKVLVEVTGLFVEPKYANMLKTDTISKIMGERPRAGHPIIGVDVAVTS</sequence>